<keyword evidence="3" id="KW-1185">Reference proteome</keyword>
<dbReference type="Proteomes" id="UP001500235">
    <property type="component" value="Unassembled WGS sequence"/>
</dbReference>
<evidence type="ECO:0000313" key="2">
    <source>
        <dbReference type="EMBL" id="GAA4010324.1"/>
    </source>
</evidence>
<reference evidence="3" key="1">
    <citation type="journal article" date="2019" name="Int. J. Syst. Evol. Microbiol.">
        <title>The Global Catalogue of Microorganisms (GCM) 10K type strain sequencing project: providing services to taxonomists for standard genome sequencing and annotation.</title>
        <authorList>
            <consortium name="The Broad Institute Genomics Platform"/>
            <consortium name="The Broad Institute Genome Sequencing Center for Infectious Disease"/>
            <person name="Wu L."/>
            <person name="Ma J."/>
        </authorList>
    </citation>
    <scope>NUCLEOTIDE SEQUENCE [LARGE SCALE GENOMIC DNA]</scope>
    <source>
        <strain evidence="3">JCM 17563</strain>
    </source>
</reference>
<evidence type="ECO:0000256" key="1">
    <source>
        <dbReference type="SAM" id="MobiDB-lite"/>
    </source>
</evidence>
<gene>
    <name evidence="2" type="ORF">GCM10022280_04410</name>
</gene>
<feature type="compositionally biased region" description="Polar residues" evidence="1">
    <location>
        <begin position="17"/>
        <end position="32"/>
    </location>
</feature>
<sequence>MSGAGPHRAAALFVTPKQKSPAASSLPGSTPTRWGRRAERQNSFQSSSSPAVAPTIAGETVLPEASAWSETAGSDRTGDW</sequence>
<name>A0ABP7SDL3_9SPHN</name>
<feature type="compositionally biased region" description="Polar residues" evidence="1">
    <location>
        <begin position="41"/>
        <end position="50"/>
    </location>
</feature>
<protein>
    <submittedName>
        <fullName evidence="2">Uncharacterized protein</fullName>
    </submittedName>
</protein>
<organism evidence="2 3">
    <name type="scientific">Sphingomonas swuensis</name>
    <dbReference type="NCBI Taxonomy" id="977800"/>
    <lineage>
        <taxon>Bacteria</taxon>
        <taxon>Pseudomonadati</taxon>
        <taxon>Pseudomonadota</taxon>
        <taxon>Alphaproteobacteria</taxon>
        <taxon>Sphingomonadales</taxon>
        <taxon>Sphingomonadaceae</taxon>
        <taxon>Sphingomonas</taxon>
    </lineage>
</organism>
<evidence type="ECO:0000313" key="3">
    <source>
        <dbReference type="Proteomes" id="UP001500235"/>
    </source>
</evidence>
<comment type="caution">
    <text evidence="2">The sequence shown here is derived from an EMBL/GenBank/DDBJ whole genome shotgun (WGS) entry which is preliminary data.</text>
</comment>
<accession>A0ABP7SDL3</accession>
<proteinExistence type="predicted"/>
<feature type="region of interest" description="Disordered" evidence="1">
    <location>
        <begin position="1"/>
        <end position="80"/>
    </location>
</feature>
<dbReference type="EMBL" id="BAABBQ010000001">
    <property type="protein sequence ID" value="GAA4010324.1"/>
    <property type="molecule type" value="Genomic_DNA"/>
</dbReference>